<protein>
    <recommendedName>
        <fullName evidence="1">Vacuolar fusion protein MON1 homolog</fullName>
    </recommendedName>
</protein>
<comment type="function">
    <text evidence="1">Plays an important role in membrane trafficking through the secretory apparatus.</text>
</comment>
<accession>A0AAD6JPE5</accession>
<proteinExistence type="inferred from homology"/>
<comment type="caution">
    <text evidence="5">The sequence shown here is derived from an EMBL/GenBank/DDBJ whole genome shotgun (WGS) entry which is preliminary data.</text>
</comment>
<evidence type="ECO:0000259" key="3">
    <source>
        <dbReference type="Pfam" id="PF19036"/>
    </source>
</evidence>
<reference evidence="5 6" key="1">
    <citation type="journal article" date="2023" name="Int. J. Mol. Sci.">
        <title>De Novo Assembly and Annotation of 11 Diverse Shrub Willow (Salix) Genomes Reveals Novel Gene Organization in Sex-Linked Regions.</title>
        <authorList>
            <person name="Hyden B."/>
            <person name="Feng K."/>
            <person name="Yates T.B."/>
            <person name="Jawdy S."/>
            <person name="Cereghino C."/>
            <person name="Smart L.B."/>
            <person name="Muchero W."/>
        </authorList>
    </citation>
    <scope>NUCLEOTIDE SEQUENCE [LARGE SCALE GENOMIC DNA]</scope>
    <source>
        <tissue evidence="5">Shoot tip</tissue>
    </source>
</reference>
<feature type="compositionally biased region" description="Low complexity" evidence="2">
    <location>
        <begin position="50"/>
        <end position="64"/>
    </location>
</feature>
<feature type="compositionally biased region" description="Low complexity" evidence="2">
    <location>
        <begin position="1"/>
        <end position="14"/>
    </location>
</feature>
<dbReference type="InterPro" id="IPR043971">
    <property type="entry name" value="FUZ/MON1/HPS1_longin_2"/>
</dbReference>
<feature type="domain" description="FUZ/MON1/HPS1 second Longin" evidence="4">
    <location>
        <begin position="318"/>
        <end position="360"/>
    </location>
</feature>
<keyword evidence="6" id="KW-1185">Reference proteome</keyword>
<evidence type="ECO:0000256" key="1">
    <source>
        <dbReference type="RuleBase" id="RU367048"/>
    </source>
</evidence>
<dbReference type="InterPro" id="IPR004353">
    <property type="entry name" value="Mon1"/>
</dbReference>
<evidence type="ECO:0000256" key="2">
    <source>
        <dbReference type="SAM" id="MobiDB-lite"/>
    </source>
</evidence>
<feature type="compositionally biased region" description="Polar residues" evidence="2">
    <location>
        <begin position="24"/>
        <end position="39"/>
    </location>
</feature>
<dbReference type="Proteomes" id="UP001162972">
    <property type="component" value="Chromosome 9"/>
</dbReference>
<feature type="region of interest" description="Disordered" evidence="2">
    <location>
        <begin position="1"/>
        <end position="116"/>
    </location>
</feature>
<evidence type="ECO:0000313" key="6">
    <source>
        <dbReference type="Proteomes" id="UP001162972"/>
    </source>
</evidence>
<dbReference type="PANTHER" id="PTHR13027">
    <property type="entry name" value="SAND PROTEIN-RELATED"/>
    <property type="match status" value="1"/>
</dbReference>
<feature type="compositionally biased region" description="Basic and acidic residues" evidence="2">
    <location>
        <begin position="65"/>
        <end position="74"/>
    </location>
</feature>
<dbReference type="InterPro" id="IPR043972">
    <property type="entry name" value="FUZ/MON1/HPS1_longin_1"/>
</dbReference>
<organism evidence="5 6">
    <name type="scientific">Salix udensis</name>
    <dbReference type="NCBI Taxonomy" id="889485"/>
    <lineage>
        <taxon>Eukaryota</taxon>
        <taxon>Viridiplantae</taxon>
        <taxon>Streptophyta</taxon>
        <taxon>Embryophyta</taxon>
        <taxon>Tracheophyta</taxon>
        <taxon>Spermatophyta</taxon>
        <taxon>Magnoliopsida</taxon>
        <taxon>eudicotyledons</taxon>
        <taxon>Gunneridae</taxon>
        <taxon>Pentapetalae</taxon>
        <taxon>rosids</taxon>
        <taxon>fabids</taxon>
        <taxon>Malpighiales</taxon>
        <taxon>Salicaceae</taxon>
        <taxon>Saliceae</taxon>
        <taxon>Salix</taxon>
    </lineage>
</organism>
<dbReference type="GO" id="GO:0016192">
    <property type="term" value="P:vesicle-mediated transport"/>
    <property type="evidence" value="ECO:0007669"/>
    <property type="project" value="InterPro"/>
</dbReference>
<dbReference type="Pfam" id="PF19037">
    <property type="entry name" value="Fuz_longin_2"/>
    <property type="match status" value="1"/>
</dbReference>
<comment type="similarity">
    <text evidence="1">Belongs to the MON1/SAND family.</text>
</comment>
<dbReference type="GO" id="GO:0006623">
    <property type="term" value="P:protein targeting to vacuole"/>
    <property type="evidence" value="ECO:0007669"/>
    <property type="project" value="UniProtKB-UniRule"/>
</dbReference>
<evidence type="ECO:0000259" key="4">
    <source>
        <dbReference type="Pfam" id="PF19037"/>
    </source>
</evidence>
<name>A0AAD6JPE5_9ROSI</name>
<feature type="domain" description="FUZ/MON1/HPS1 first Longin" evidence="3">
    <location>
        <begin position="158"/>
        <end position="279"/>
    </location>
</feature>
<dbReference type="Pfam" id="PF19036">
    <property type="entry name" value="Fuz_longin_1"/>
    <property type="match status" value="1"/>
</dbReference>
<evidence type="ECO:0000313" key="5">
    <source>
        <dbReference type="EMBL" id="KAJ6408759.1"/>
    </source>
</evidence>
<dbReference type="EMBL" id="JAPFFJ010000015">
    <property type="protein sequence ID" value="KAJ6408759.1"/>
    <property type="molecule type" value="Genomic_DNA"/>
</dbReference>
<dbReference type="AlphaFoldDB" id="A0AAD6JPE5"/>
<sequence length="363" mass="39980">MSSSDSNSSSVDDPNPNPKPLDNQLETLNLEQGSDSIIIQNDDDEEGRQQDQGSSLNGSLNVNSDNHEQDDRIGPVRNVVWRRTNSEMEVDVNGPSSPSSSGYAGERGSSGVSEDDEIQEVAKDSALHGVFDSQAAWLPGKRHVDEDDASISWRKRKKHFFILSNSGKPIYSRYGDEHKLAGFSATLQAIISFVENGEDRVKLVRAGKHQVVFLVKGPIYLVCISCTEEPYESLRGQLELIYGQMILILTKSVNRCFEKNPKFDMTPLLGGTDVVFSSLIHSFSWNPATFLHAYTCLPLAYGTRQAAGAILHDVADSGVLFAILMCKHKVVSLVGAQKASLHPDDMLLLSNFIMSSESFRQDI</sequence>
<dbReference type="PANTHER" id="PTHR13027:SF7">
    <property type="entry name" value="VACUOLAR FUSION PROTEIN MON1 HOMOLOG"/>
    <property type="match status" value="1"/>
</dbReference>
<gene>
    <name evidence="5" type="ORF">OIU84_008455</name>
</gene>
<dbReference type="PRINTS" id="PR01546">
    <property type="entry name" value="YEAST73DUF"/>
</dbReference>